<feature type="compositionally biased region" description="Acidic residues" evidence="1">
    <location>
        <begin position="43"/>
        <end position="53"/>
    </location>
</feature>
<evidence type="ECO:0000256" key="1">
    <source>
        <dbReference type="SAM" id="MobiDB-lite"/>
    </source>
</evidence>
<evidence type="ECO:0000313" key="3">
    <source>
        <dbReference type="Proteomes" id="UP001189429"/>
    </source>
</evidence>
<proteinExistence type="predicted"/>
<feature type="compositionally biased region" description="Basic and acidic residues" evidence="1">
    <location>
        <begin position="7"/>
        <end position="16"/>
    </location>
</feature>
<accession>A0ABN9X4K9</accession>
<evidence type="ECO:0000313" key="2">
    <source>
        <dbReference type="EMBL" id="CAK0894285.1"/>
    </source>
</evidence>
<name>A0ABN9X4K9_9DINO</name>
<reference evidence="2" key="1">
    <citation type="submission" date="2023-10" db="EMBL/GenBank/DDBJ databases">
        <authorList>
            <person name="Chen Y."/>
            <person name="Shah S."/>
            <person name="Dougan E. K."/>
            <person name="Thang M."/>
            <person name="Chan C."/>
        </authorList>
    </citation>
    <scope>NUCLEOTIDE SEQUENCE [LARGE SCALE GENOMIC DNA]</scope>
</reference>
<organism evidence="2 3">
    <name type="scientific">Prorocentrum cordatum</name>
    <dbReference type="NCBI Taxonomy" id="2364126"/>
    <lineage>
        <taxon>Eukaryota</taxon>
        <taxon>Sar</taxon>
        <taxon>Alveolata</taxon>
        <taxon>Dinophyceae</taxon>
        <taxon>Prorocentrales</taxon>
        <taxon>Prorocentraceae</taxon>
        <taxon>Prorocentrum</taxon>
    </lineage>
</organism>
<protein>
    <submittedName>
        <fullName evidence="2">Uncharacterized protein</fullName>
    </submittedName>
</protein>
<feature type="region of interest" description="Disordered" evidence="1">
    <location>
        <begin position="1"/>
        <end position="20"/>
    </location>
</feature>
<gene>
    <name evidence="2" type="ORF">PCOR1329_LOCUS73364</name>
</gene>
<sequence length="99" mass="10773">MLAGDLARAERSHDKTSSPAPCVSILCWRVTAVMLAGGTQRDQDEEEEEEEGWGGDSARTSEFDGRGEVPPGGGPSRRWSCIYSRPGAPASRQSRRRPL</sequence>
<dbReference type="EMBL" id="CAUYUJ010019875">
    <property type="protein sequence ID" value="CAK0894285.1"/>
    <property type="molecule type" value="Genomic_DNA"/>
</dbReference>
<comment type="caution">
    <text evidence="2">The sequence shown here is derived from an EMBL/GenBank/DDBJ whole genome shotgun (WGS) entry which is preliminary data.</text>
</comment>
<keyword evidence="3" id="KW-1185">Reference proteome</keyword>
<feature type="region of interest" description="Disordered" evidence="1">
    <location>
        <begin position="38"/>
        <end position="99"/>
    </location>
</feature>
<dbReference type="Proteomes" id="UP001189429">
    <property type="component" value="Unassembled WGS sequence"/>
</dbReference>